<protein>
    <submittedName>
        <fullName evidence="3">Uncharacterized protein</fullName>
    </submittedName>
</protein>
<keyword evidence="2" id="KW-1133">Transmembrane helix</keyword>
<feature type="transmembrane region" description="Helical" evidence="2">
    <location>
        <begin position="63"/>
        <end position="83"/>
    </location>
</feature>
<gene>
    <name evidence="3" type="ORF">DU43_14415</name>
</gene>
<feature type="transmembrane region" description="Helical" evidence="2">
    <location>
        <begin position="181"/>
        <end position="202"/>
    </location>
</feature>
<name>A0A0F8HGL4_METMZ</name>
<feature type="transmembrane region" description="Helical" evidence="2">
    <location>
        <begin position="35"/>
        <end position="51"/>
    </location>
</feature>
<evidence type="ECO:0000313" key="3">
    <source>
        <dbReference type="EMBL" id="KKG76847.1"/>
    </source>
</evidence>
<evidence type="ECO:0000256" key="1">
    <source>
        <dbReference type="SAM" id="Coils"/>
    </source>
</evidence>
<sequence length="349" mass="41165">MGRDAKTLENRQQMLRAKYEKKEKRLEKELEKRERLIQTYFIVFGLFLAYDKVPSLQINSMKSFLFFMFCALTYYTLITKYTYYMRSRPEKLLFFFINVSAFGSAVFFSRTVVDYMYMVGTDGTGFPLPKIVVTCLLVIITWFPLYFSSDLQIQFPETLMLEENRIIVNDYVSKTRNIINLIVYGILTISFSILAHTIIFAVITTTDGSSNLNVFELIVLPLALVLNLLLFSKIISIRSNWSTITFSMPYKRIEFFKYDQVIPWKRILKKSFLYVTISTFFIAFFTNITSIEIYMIYMQYKSQSFTDQQITVIYIIYTLIGSVLHFEIFFAMFSQIVNILRSGNLLDRY</sequence>
<dbReference type="EMBL" id="JJPM01000109">
    <property type="protein sequence ID" value="KKG76847.1"/>
    <property type="molecule type" value="Genomic_DNA"/>
</dbReference>
<feature type="transmembrane region" description="Helical" evidence="2">
    <location>
        <begin position="92"/>
        <end position="108"/>
    </location>
</feature>
<proteinExistence type="predicted"/>
<accession>A0A0F8HGL4</accession>
<dbReference type="PATRIC" id="fig|2209.69.peg.3203"/>
<feature type="transmembrane region" description="Helical" evidence="2">
    <location>
        <begin position="309"/>
        <end position="333"/>
    </location>
</feature>
<keyword evidence="2" id="KW-0472">Membrane</keyword>
<feature type="transmembrane region" description="Helical" evidence="2">
    <location>
        <begin position="214"/>
        <end position="231"/>
    </location>
</feature>
<feature type="transmembrane region" description="Helical" evidence="2">
    <location>
        <begin position="272"/>
        <end position="297"/>
    </location>
</feature>
<organism evidence="3">
    <name type="scientific">Methanosarcina mazei</name>
    <name type="common">Methanosarcina frisia</name>
    <dbReference type="NCBI Taxonomy" id="2209"/>
    <lineage>
        <taxon>Archaea</taxon>
        <taxon>Methanobacteriati</taxon>
        <taxon>Methanobacteriota</taxon>
        <taxon>Stenosarchaea group</taxon>
        <taxon>Methanomicrobia</taxon>
        <taxon>Methanosarcinales</taxon>
        <taxon>Methanosarcinaceae</taxon>
        <taxon>Methanosarcina</taxon>
    </lineage>
</organism>
<feature type="coiled-coil region" evidence="1">
    <location>
        <begin position="5"/>
        <end position="39"/>
    </location>
</feature>
<feature type="transmembrane region" description="Helical" evidence="2">
    <location>
        <begin position="128"/>
        <end position="147"/>
    </location>
</feature>
<keyword evidence="2" id="KW-0812">Transmembrane</keyword>
<dbReference type="AlphaFoldDB" id="A0A0F8HGL4"/>
<keyword evidence="1" id="KW-0175">Coiled coil</keyword>
<reference evidence="3" key="1">
    <citation type="journal article" date="2015" name="ISME J.">
        <title>Genomic and phenotypic differentiation among Methanosarcina mazei populations from Columbia River sediment.</title>
        <authorList>
            <person name="Youngblut N.D."/>
            <person name="Wirth J.S."/>
            <person name="Henriksen J.R."/>
            <person name="Smith M."/>
            <person name="Simon H."/>
            <person name="Metcalf W.W."/>
            <person name="Whitaker R.J."/>
        </authorList>
    </citation>
    <scope>NUCLEOTIDE SEQUENCE [LARGE SCALE GENOMIC DNA]</scope>
    <source>
        <strain evidence="3">3.H.A.1A.1</strain>
    </source>
</reference>
<comment type="caution">
    <text evidence="3">The sequence shown here is derived from an EMBL/GenBank/DDBJ whole genome shotgun (WGS) entry which is preliminary data.</text>
</comment>
<evidence type="ECO:0000256" key="2">
    <source>
        <dbReference type="SAM" id="Phobius"/>
    </source>
</evidence>